<dbReference type="InterPro" id="IPR028974">
    <property type="entry name" value="TSP_type-3_rpt"/>
</dbReference>
<feature type="signal peptide" evidence="2">
    <location>
        <begin position="1"/>
        <end position="18"/>
    </location>
</feature>
<keyword evidence="4" id="KW-1185">Reference proteome</keyword>
<sequence>MKKLLWLLCALIAFSACDDGDIIVTSFNFDDINLEVCNTEDTYVFFKINNDALESLSVQLNLPQTIFYENGTTEYNFDGTTNFANYRIYTASLTSSYFCSSVPPTDPEIVINYLGNSGTASLTIEATLSDSDNLPTIFDSNGNISDEINVEGTADNDEDGIPNYYDFDDDGDNVLTSAELGLDPTNPQDTDGDGIPDYLDPDDDGDGVLTRNEDLNGDRNPTNDKTDGLTANYLNGDVAITNVVDAYREHTYSYTSNANLIITNLVLTGSNEQITQQSINLGEKTSVSTGTINVTPQF</sequence>
<dbReference type="RefSeq" id="WP_121906624.1">
    <property type="nucleotide sequence ID" value="NZ_REFC01000012.1"/>
</dbReference>
<dbReference type="Proteomes" id="UP000271339">
    <property type="component" value="Unassembled WGS sequence"/>
</dbReference>
<feature type="compositionally biased region" description="Acidic residues" evidence="1">
    <location>
        <begin position="190"/>
        <end position="206"/>
    </location>
</feature>
<gene>
    <name evidence="3" type="ORF">BXY75_1019</name>
</gene>
<evidence type="ECO:0000313" key="4">
    <source>
        <dbReference type="Proteomes" id="UP000271339"/>
    </source>
</evidence>
<dbReference type="EMBL" id="REFC01000012">
    <property type="protein sequence ID" value="RMA64152.1"/>
    <property type="molecule type" value="Genomic_DNA"/>
</dbReference>
<dbReference type="AlphaFoldDB" id="A0A3L9ZC08"/>
<feature type="chain" id="PRO_5018037060" description="Calcium-binding protein" evidence="2">
    <location>
        <begin position="19"/>
        <end position="298"/>
    </location>
</feature>
<dbReference type="GO" id="GO:0005509">
    <property type="term" value="F:calcium ion binding"/>
    <property type="evidence" value="ECO:0007669"/>
    <property type="project" value="InterPro"/>
</dbReference>
<comment type="caution">
    <text evidence="3">The sequence shown here is derived from an EMBL/GenBank/DDBJ whole genome shotgun (WGS) entry which is preliminary data.</text>
</comment>
<reference evidence="3 4" key="1">
    <citation type="submission" date="2018-10" db="EMBL/GenBank/DDBJ databases">
        <title>Genomic Encyclopedia of Archaeal and Bacterial Type Strains, Phase II (KMG-II): from individual species to whole genera.</title>
        <authorList>
            <person name="Goeker M."/>
        </authorList>
    </citation>
    <scope>NUCLEOTIDE SEQUENCE [LARGE SCALE GENOMIC DNA]</scope>
    <source>
        <strain evidence="3 4">DSM 23424</strain>
    </source>
</reference>
<evidence type="ECO:0000256" key="2">
    <source>
        <dbReference type="SAM" id="SignalP"/>
    </source>
</evidence>
<proteinExistence type="predicted"/>
<accession>A0A3L9ZC08</accession>
<evidence type="ECO:0008006" key="5">
    <source>
        <dbReference type="Google" id="ProtNLM"/>
    </source>
</evidence>
<dbReference type="Gene3D" id="4.10.1080.10">
    <property type="entry name" value="TSP type-3 repeat"/>
    <property type="match status" value="1"/>
</dbReference>
<keyword evidence="2" id="KW-0732">Signal</keyword>
<feature type="compositionally biased region" description="Basic and acidic residues" evidence="1">
    <location>
        <begin position="211"/>
        <end position="227"/>
    </location>
</feature>
<evidence type="ECO:0000313" key="3">
    <source>
        <dbReference type="EMBL" id="RMA64152.1"/>
    </source>
</evidence>
<name>A0A3L9ZC08_9FLAO</name>
<dbReference type="PROSITE" id="PS51257">
    <property type="entry name" value="PROKAR_LIPOPROTEIN"/>
    <property type="match status" value="1"/>
</dbReference>
<dbReference type="OrthoDB" id="1159446at2"/>
<evidence type="ECO:0000256" key="1">
    <source>
        <dbReference type="SAM" id="MobiDB-lite"/>
    </source>
</evidence>
<protein>
    <recommendedName>
        <fullName evidence="5">Calcium-binding protein</fullName>
    </recommendedName>
</protein>
<feature type="region of interest" description="Disordered" evidence="1">
    <location>
        <begin position="175"/>
        <end position="227"/>
    </location>
</feature>
<organism evidence="3 4">
    <name type="scientific">Ulvibacter antarcticus</name>
    <dbReference type="NCBI Taxonomy" id="442714"/>
    <lineage>
        <taxon>Bacteria</taxon>
        <taxon>Pseudomonadati</taxon>
        <taxon>Bacteroidota</taxon>
        <taxon>Flavobacteriia</taxon>
        <taxon>Flavobacteriales</taxon>
        <taxon>Flavobacteriaceae</taxon>
        <taxon>Ulvibacter</taxon>
    </lineage>
</organism>